<organism evidence="1 2">
    <name type="scientific">Streptomyces umbrinus</name>
    <dbReference type="NCBI Taxonomy" id="67370"/>
    <lineage>
        <taxon>Bacteria</taxon>
        <taxon>Bacillati</taxon>
        <taxon>Actinomycetota</taxon>
        <taxon>Actinomycetes</taxon>
        <taxon>Kitasatosporales</taxon>
        <taxon>Streptomycetaceae</taxon>
        <taxon>Streptomyces</taxon>
        <taxon>Streptomyces phaeochromogenes group</taxon>
    </lineage>
</organism>
<keyword evidence="2" id="KW-1185">Reference proteome</keyword>
<sequence length="73" mass="7574">MTLFAPVVDDPGGAVAGPGGTGWCRRAHQWLERELGRADFEAMARSGGEVYDSLPAAIQAAGYDGALAGTYFA</sequence>
<protein>
    <submittedName>
        <fullName evidence="1">Uncharacterized protein</fullName>
    </submittedName>
</protein>
<comment type="caution">
    <text evidence="1">The sequence shown here is derived from an EMBL/GenBank/DDBJ whole genome shotgun (WGS) entry which is preliminary data.</text>
</comment>
<gene>
    <name evidence="1" type="ORF">QF035_002397</name>
</gene>
<proteinExistence type="predicted"/>
<name>A0ABU0SMM4_9ACTN</name>
<reference evidence="1 2" key="1">
    <citation type="submission" date="2023-07" db="EMBL/GenBank/DDBJ databases">
        <title>Comparative genomics of wheat-associated soil bacteria to identify genetic determinants of phenazine resistance.</title>
        <authorList>
            <person name="Mouncey N."/>
        </authorList>
    </citation>
    <scope>NUCLEOTIDE SEQUENCE [LARGE SCALE GENOMIC DNA]</scope>
    <source>
        <strain evidence="1 2">V2I4</strain>
    </source>
</reference>
<evidence type="ECO:0000313" key="1">
    <source>
        <dbReference type="EMBL" id="MDQ1024815.1"/>
    </source>
</evidence>
<accession>A0ABU0SMM4</accession>
<dbReference type="Proteomes" id="UP001230328">
    <property type="component" value="Unassembled WGS sequence"/>
</dbReference>
<evidence type="ECO:0000313" key="2">
    <source>
        <dbReference type="Proteomes" id="UP001230328"/>
    </source>
</evidence>
<dbReference type="EMBL" id="JAUSZI010000002">
    <property type="protein sequence ID" value="MDQ1024815.1"/>
    <property type="molecule type" value="Genomic_DNA"/>
</dbReference>
<dbReference type="RefSeq" id="WP_307520101.1">
    <property type="nucleotide sequence ID" value="NZ_JAUSZI010000002.1"/>
</dbReference>